<dbReference type="AlphaFoldDB" id="A0A2N3NH36"/>
<accession>A0A2N3NH36</accession>
<keyword evidence="3" id="KW-0410">Iron transport</keyword>
<dbReference type="GO" id="GO:0015093">
    <property type="term" value="F:ferrous iron transmembrane transporter activity"/>
    <property type="evidence" value="ECO:0007669"/>
    <property type="project" value="TreeGrafter"/>
</dbReference>
<feature type="transmembrane region" description="Helical" evidence="7">
    <location>
        <begin position="92"/>
        <end position="112"/>
    </location>
</feature>
<sequence>MTKQVFSVPVFLIVLRETIEAALVVSVLLAFLKQTLGGVNGDRAVYKSLVKQVWIGAVLGFLLCLVVGGAVIGTFYRVGKNVWEAAENIYEGVFYLIAGLIITFVGAGLLRIGKMQEKWRVKLAKALDKPLDSTNTVGKFKRFTIKYSLFILSFITVSREGIEGVVFVSGVSFSAPATSIPLPVVIGLIVGCFIGWALYKGGSLIALQMFLIASTCLLYLVAAGLIARSAGYFEAHHWNGIVGGDAAELGDGPGSYDLHRSVWHVNCCSPDLNGGGGWGIFNGILGWSNSATYSTIISYNIYWLLVILGFSAMGYSEIHGHWPFLKRKISDVNDSEQDTELSNGALAAGGLAGVSDKVVVDDRVLQRAESTK</sequence>
<feature type="transmembrane region" description="Helical" evidence="7">
    <location>
        <begin position="296"/>
        <end position="318"/>
    </location>
</feature>
<keyword evidence="4 7" id="KW-0812">Transmembrane</keyword>
<keyword evidence="9" id="KW-1185">Reference proteome</keyword>
<evidence type="ECO:0000256" key="2">
    <source>
        <dbReference type="ARBA" id="ARBA00008333"/>
    </source>
</evidence>
<keyword evidence="3" id="KW-0813">Transport</keyword>
<protein>
    <recommendedName>
        <fullName evidence="10">Plasma membrane iron permease</fullName>
    </recommendedName>
</protein>
<feature type="transmembrane region" description="Helical" evidence="7">
    <location>
        <begin position="149"/>
        <end position="168"/>
    </location>
</feature>
<feature type="transmembrane region" description="Helical" evidence="7">
    <location>
        <begin position="6"/>
        <end position="32"/>
    </location>
</feature>
<evidence type="ECO:0008006" key="10">
    <source>
        <dbReference type="Google" id="ProtNLM"/>
    </source>
</evidence>
<dbReference type="Pfam" id="PF03239">
    <property type="entry name" value="FTR1"/>
    <property type="match status" value="1"/>
</dbReference>
<keyword evidence="3" id="KW-0406">Ion transport</keyword>
<evidence type="ECO:0000313" key="9">
    <source>
        <dbReference type="Proteomes" id="UP000233524"/>
    </source>
</evidence>
<keyword evidence="5 7" id="KW-1133">Transmembrane helix</keyword>
<dbReference type="Proteomes" id="UP000233524">
    <property type="component" value="Unassembled WGS sequence"/>
</dbReference>
<organism evidence="8 9">
    <name type="scientific">Lomentospora prolificans</name>
    <dbReference type="NCBI Taxonomy" id="41688"/>
    <lineage>
        <taxon>Eukaryota</taxon>
        <taxon>Fungi</taxon>
        <taxon>Dikarya</taxon>
        <taxon>Ascomycota</taxon>
        <taxon>Pezizomycotina</taxon>
        <taxon>Sordariomycetes</taxon>
        <taxon>Hypocreomycetidae</taxon>
        <taxon>Microascales</taxon>
        <taxon>Microascaceae</taxon>
        <taxon>Lomentospora</taxon>
    </lineage>
</organism>
<comment type="subcellular location">
    <subcellularLocation>
        <location evidence="1">Membrane</location>
        <topology evidence="1">Multi-pass membrane protein</topology>
    </subcellularLocation>
</comment>
<evidence type="ECO:0000256" key="3">
    <source>
        <dbReference type="ARBA" id="ARBA00022496"/>
    </source>
</evidence>
<feature type="transmembrane region" description="Helical" evidence="7">
    <location>
        <begin position="53"/>
        <end position="72"/>
    </location>
</feature>
<name>A0A2N3NH36_9PEZI</name>
<dbReference type="VEuPathDB" id="FungiDB:jhhlp_001739"/>
<dbReference type="STRING" id="41688.A0A2N3NH36"/>
<reference evidence="8 9" key="1">
    <citation type="journal article" date="2017" name="G3 (Bethesda)">
        <title>First Draft Genome Sequence of the Pathogenic Fungus Lomentospora prolificans (Formerly Scedosporium prolificans).</title>
        <authorList>
            <person name="Luo R."/>
            <person name="Zimin A."/>
            <person name="Workman R."/>
            <person name="Fan Y."/>
            <person name="Pertea G."/>
            <person name="Grossman N."/>
            <person name="Wear M.P."/>
            <person name="Jia B."/>
            <person name="Miller H."/>
            <person name="Casadevall A."/>
            <person name="Timp W."/>
            <person name="Zhang S.X."/>
            <person name="Salzberg S.L."/>
        </authorList>
    </citation>
    <scope>NUCLEOTIDE SEQUENCE [LARGE SCALE GENOMIC DNA]</scope>
    <source>
        <strain evidence="8 9">JHH-5317</strain>
    </source>
</reference>
<evidence type="ECO:0000313" key="8">
    <source>
        <dbReference type="EMBL" id="PKS11750.1"/>
    </source>
</evidence>
<evidence type="ECO:0000256" key="7">
    <source>
        <dbReference type="SAM" id="Phobius"/>
    </source>
</evidence>
<dbReference type="PANTHER" id="PTHR31632:SF2">
    <property type="entry name" value="PLASMA MEMBRANE IRON PERMEASE"/>
    <property type="match status" value="1"/>
</dbReference>
<keyword evidence="3" id="KW-0408">Iron</keyword>
<feature type="transmembrane region" description="Helical" evidence="7">
    <location>
        <begin position="206"/>
        <end position="227"/>
    </location>
</feature>
<dbReference type="GO" id="GO:0033573">
    <property type="term" value="C:high-affinity iron permease complex"/>
    <property type="evidence" value="ECO:0007669"/>
    <property type="project" value="InterPro"/>
</dbReference>
<evidence type="ECO:0000256" key="4">
    <source>
        <dbReference type="ARBA" id="ARBA00022692"/>
    </source>
</evidence>
<evidence type="ECO:0000256" key="5">
    <source>
        <dbReference type="ARBA" id="ARBA00022989"/>
    </source>
</evidence>
<evidence type="ECO:0000256" key="6">
    <source>
        <dbReference type="ARBA" id="ARBA00023136"/>
    </source>
</evidence>
<comment type="similarity">
    <text evidence="2">Belongs to the oxidase-dependent Fe transporter (OFeT) (TC 9.A.10.1) family.</text>
</comment>
<gene>
    <name evidence="8" type="ORF">jhhlp_001739</name>
</gene>
<feature type="transmembrane region" description="Helical" evidence="7">
    <location>
        <begin position="180"/>
        <end position="199"/>
    </location>
</feature>
<comment type="caution">
    <text evidence="8">The sequence shown here is derived from an EMBL/GenBank/DDBJ whole genome shotgun (WGS) entry which is preliminary data.</text>
</comment>
<proteinExistence type="inferred from homology"/>
<dbReference type="PANTHER" id="PTHR31632">
    <property type="entry name" value="IRON TRANSPORTER FTH1"/>
    <property type="match status" value="1"/>
</dbReference>
<dbReference type="FunCoup" id="A0A2N3NH36">
    <property type="interactions" value="51"/>
</dbReference>
<dbReference type="InParanoid" id="A0A2N3NH36"/>
<keyword evidence="6 7" id="KW-0472">Membrane</keyword>
<dbReference type="OrthoDB" id="4364at2759"/>
<evidence type="ECO:0000256" key="1">
    <source>
        <dbReference type="ARBA" id="ARBA00004141"/>
    </source>
</evidence>
<dbReference type="EMBL" id="NLAX01000005">
    <property type="protein sequence ID" value="PKS11750.1"/>
    <property type="molecule type" value="Genomic_DNA"/>
</dbReference>
<dbReference type="InterPro" id="IPR004923">
    <property type="entry name" value="FTR1/Fip1/EfeU"/>
</dbReference>